<feature type="domain" description="Bacterial surface antigen (D15)" evidence="6">
    <location>
        <begin position="537"/>
        <end position="844"/>
    </location>
</feature>
<evidence type="ECO:0000256" key="2">
    <source>
        <dbReference type="ARBA" id="ARBA00022692"/>
    </source>
</evidence>
<evidence type="ECO:0000313" key="7">
    <source>
        <dbReference type="EMBL" id="MFD1095108.1"/>
    </source>
</evidence>
<evidence type="ECO:0000256" key="5">
    <source>
        <dbReference type="ARBA" id="ARBA00023237"/>
    </source>
</evidence>
<keyword evidence="8" id="KW-1185">Reference proteome</keyword>
<comment type="subcellular location">
    <subcellularLocation>
        <location evidence="1">Membrane</location>
    </subcellularLocation>
</comment>
<name>A0ABW3NN21_9FLAO</name>
<dbReference type="EMBL" id="JBHTLI010000001">
    <property type="protein sequence ID" value="MFD1095108.1"/>
    <property type="molecule type" value="Genomic_DNA"/>
</dbReference>
<keyword evidence="2" id="KW-0812">Transmembrane</keyword>
<evidence type="ECO:0000256" key="1">
    <source>
        <dbReference type="ARBA" id="ARBA00004370"/>
    </source>
</evidence>
<protein>
    <submittedName>
        <fullName evidence="7">BamA/TamA family outer membrane protein</fullName>
    </submittedName>
</protein>
<evidence type="ECO:0000313" key="8">
    <source>
        <dbReference type="Proteomes" id="UP001597131"/>
    </source>
</evidence>
<dbReference type="PROSITE" id="PS51257">
    <property type="entry name" value="PROKAR_LIPOPROTEIN"/>
    <property type="match status" value="1"/>
</dbReference>
<reference evidence="8" key="1">
    <citation type="journal article" date="2019" name="Int. J. Syst. Evol. Microbiol.">
        <title>The Global Catalogue of Microorganisms (GCM) 10K type strain sequencing project: providing services to taxonomists for standard genome sequencing and annotation.</title>
        <authorList>
            <consortium name="The Broad Institute Genomics Platform"/>
            <consortium name="The Broad Institute Genome Sequencing Center for Infectious Disease"/>
            <person name="Wu L."/>
            <person name="Ma J."/>
        </authorList>
    </citation>
    <scope>NUCLEOTIDE SEQUENCE [LARGE SCALE GENOMIC DNA]</scope>
    <source>
        <strain evidence="8">CCUG 64793</strain>
    </source>
</reference>
<dbReference type="PANTHER" id="PTHR12815">
    <property type="entry name" value="SORTING AND ASSEMBLY MACHINERY SAMM50 PROTEIN FAMILY MEMBER"/>
    <property type="match status" value="1"/>
</dbReference>
<evidence type="ECO:0000256" key="3">
    <source>
        <dbReference type="ARBA" id="ARBA00022729"/>
    </source>
</evidence>
<organism evidence="7 8">
    <name type="scientific">Salegentibacter chungangensis</name>
    <dbReference type="NCBI Taxonomy" id="1335724"/>
    <lineage>
        <taxon>Bacteria</taxon>
        <taxon>Pseudomonadati</taxon>
        <taxon>Bacteroidota</taxon>
        <taxon>Flavobacteriia</taxon>
        <taxon>Flavobacteriales</taxon>
        <taxon>Flavobacteriaceae</taxon>
        <taxon>Salegentibacter</taxon>
    </lineage>
</organism>
<dbReference type="InterPro" id="IPR000184">
    <property type="entry name" value="Bac_surfAg_D15"/>
</dbReference>
<keyword evidence="5" id="KW-0998">Cell outer membrane</keyword>
<dbReference type="PANTHER" id="PTHR12815:SF47">
    <property type="entry name" value="TRANSLOCATION AND ASSEMBLY MODULE SUBUNIT TAMA"/>
    <property type="match status" value="1"/>
</dbReference>
<accession>A0ABW3NN21</accession>
<dbReference type="RefSeq" id="WP_380743560.1">
    <property type="nucleotide sequence ID" value="NZ_JBHTLI010000001.1"/>
</dbReference>
<keyword evidence="3" id="KW-0732">Signal</keyword>
<dbReference type="Gene3D" id="2.40.160.50">
    <property type="entry name" value="membrane protein fhac: a member of the omp85/tpsb transporter family"/>
    <property type="match status" value="1"/>
</dbReference>
<dbReference type="InterPro" id="IPR039910">
    <property type="entry name" value="D15-like"/>
</dbReference>
<evidence type="ECO:0000256" key="4">
    <source>
        <dbReference type="ARBA" id="ARBA00023136"/>
    </source>
</evidence>
<keyword evidence="4" id="KW-0472">Membrane</keyword>
<dbReference type="Pfam" id="PF01103">
    <property type="entry name" value="Omp85"/>
    <property type="match status" value="1"/>
</dbReference>
<sequence length="864" mass="99824">MYFWTLKTYYLKRLFAKISFILLTLLLFISCDAVKRVEDDERLLTDNTILLNGEKIKKSKIYNQLYQEPNARLLGFPLQLHFYNLARPDIDSILISKYLENEKKRKNLSGILSRKQLDRYIHSRKEFNEWIKRTGEAPVIIDEEETKKSVNRLTSWYWNNGWFNVETDYEIKPSGRKRAKVEYSVTTHQPYEIDSINKDIESVVIDSLYDAHQAKAKIKSGEQYRTLDFNAERDRLTQLFRDRGVYYFDQEYITFNADTINTDHKVNTTVIIKNRKVSEGDSTSRVPFKIHDISKVNIFTDYSYANRNQPLTDSANFEGYTLYSFEEMEYKPEALTDAVFIKPGTTFSDTDRRRTYNRLNSLRVFKYPNISYTPDPRDSTRTDLIANIFLTPQPKYSLGFDFDVSQSNIQKFGIGFGGSLLIRNVFRGAENLEISGRGSIGSSTDAAASSDKDRFFDISEIGADLKLTFPRIFFPFKTEKFIPKYMSPFTSMSIGVSTQHNIGLDKQNLSGILNYRWTPSRQLSNKLDLLNIQYVRNLNVGNYFNVYRNSYNDLNQTAQSPNVVTSPTYLDEDGDLIIPKGAENFIRDVYNDTGTTTGLNSTQRQSVINIRERKNRLTENNLIFASNYTYLWNTKENLYDEEFSRFRFKIETAGNALSALSKIISFDKNENGNYEVLGVAYSQYAKTEIDFIKHWDLGHDNIFALRTFGGIAIPYGNANSIPFARSFFAGGPNDNRAWQAYDLGPGSSGGRNEFNEANMKLALNLEYRYNLFSDLNSAFFIDVGNIWNVLDIVDDPASTFTSFSDLKDIAVGSGFGLRYDFNFFVLRFDIGFKTYDPARDEGSRWFKDYNFNHAVYNVGINYPF</sequence>
<proteinExistence type="predicted"/>
<evidence type="ECO:0000259" key="6">
    <source>
        <dbReference type="Pfam" id="PF01103"/>
    </source>
</evidence>
<comment type="caution">
    <text evidence="7">The sequence shown here is derived from an EMBL/GenBank/DDBJ whole genome shotgun (WGS) entry which is preliminary data.</text>
</comment>
<gene>
    <name evidence="7" type="ORF">ACFQ3Q_05050</name>
</gene>
<dbReference type="Proteomes" id="UP001597131">
    <property type="component" value="Unassembled WGS sequence"/>
</dbReference>